<dbReference type="AlphaFoldDB" id="K9FPP8"/>
<accession>K9FPP8</accession>
<protein>
    <submittedName>
        <fullName evidence="1">Uncharacterized protein</fullName>
    </submittedName>
</protein>
<dbReference type="InParanoid" id="K9FPP8"/>
<dbReference type="EMBL" id="AKCT01000321">
    <property type="protein sequence ID" value="EKV04713.1"/>
    <property type="molecule type" value="Genomic_DNA"/>
</dbReference>
<name>K9FPP8_PEND2</name>
<evidence type="ECO:0000313" key="1">
    <source>
        <dbReference type="EMBL" id="EKV04713.1"/>
    </source>
</evidence>
<dbReference type="HOGENOM" id="CLU_2360381_0_0_1"/>
<evidence type="ECO:0000313" key="2">
    <source>
        <dbReference type="Proteomes" id="UP000009882"/>
    </source>
</evidence>
<reference evidence="2" key="1">
    <citation type="journal article" date="2012" name="BMC Genomics">
        <title>Genome sequence of the necrotrophic fungus Penicillium digitatum, the main postharvest pathogen of citrus.</title>
        <authorList>
            <person name="Marcet-Houben M."/>
            <person name="Ballester A.-R."/>
            <person name="de la Fuente B."/>
            <person name="Harries E."/>
            <person name="Marcos J.F."/>
            <person name="Gonzalez-Candelas L."/>
            <person name="Gabaldon T."/>
        </authorList>
    </citation>
    <scope>NUCLEOTIDE SEQUENCE [LARGE SCALE GENOMIC DNA]</scope>
    <source>
        <strain evidence="2">PHI26 / CECT 20796</strain>
    </source>
</reference>
<keyword evidence="2" id="KW-1185">Reference proteome</keyword>
<proteinExistence type="predicted"/>
<comment type="caution">
    <text evidence="1">The sequence shown here is derived from an EMBL/GenBank/DDBJ whole genome shotgun (WGS) entry which is preliminary data.</text>
</comment>
<dbReference type="Proteomes" id="UP000009882">
    <property type="component" value="Unassembled WGS sequence"/>
</dbReference>
<dbReference type="OrthoDB" id="10574623at2759"/>
<gene>
    <name evidence="1" type="ORF">PDIG_87980</name>
</gene>
<sequence>MVQSDTGMTVRRCAMDRSRRSTMIPVPGSVFCFGIGTENSVSGNFNTRHRIVSRKPKKMLGTNPQCNLSKTIFLATSVGPVSRRDSGSMWFPTRLA</sequence>
<organism evidence="1 2">
    <name type="scientific">Penicillium digitatum (strain PHI26 / CECT 20796)</name>
    <name type="common">Green mold</name>
    <dbReference type="NCBI Taxonomy" id="1170229"/>
    <lineage>
        <taxon>Eukaryota</taxon>
        <taxon>Fungi</taxon>
        <taxon>Dikarya</taxon>
        <taxon>Ascomycota</taxon>
        <taxon>Pezizomycotina</taxon>
        <taxon>Eurotiomycetes</taxon>
        <taxon>Eurotiomycetidae</taxon>
        <taxon>Eurotiales</taxon>
        <taxon>Aspergillaceae</taxon>
        <taxon>Penicillium</taxon>
    </lineage>
</organism>